<comment type="similarity">
    <text evidence="1">Belongs to the ABC transporter superfamily.</text>
</comment>
<dbReference type="SMART" id="SM00382">
    <property type="entry name" value="AAA"/>
    <property type="match status" value="1"/>
</dbReference>
<organism evidence="6">
    <name type="scientific">uncultured Thiotrichaceae bacterium</name>
    <dbReference type="NCBI Taxonomy" id="298394"/>
    <lineage>
        <taxon>Bacteria</taxon>
        <taxon>Pseudomonadati</taxon>
        <taxon>Pseudomonadota</taxon>
        <taxon>Gammaproteobacteria</taxon>
        <taxon>Thiotrichales</taxon>
        <taxon>Thiotrichaceae</taxon>
        <taxon>environmental samples</taxon>
    </lineage>
</organism>
<dbReference type="InterPro" id="IPR003593">
    <property type="entry name" value="AAA+_ATPase"/>
</dbReference>
<dbReference type="InterPro" id="IPR017871">
    <property type="entry name" value="ABC_transporter-like_CS"/>
</dbReference>
<evidence type="ECO:0000259" key="5">
    <source>
        <dbReference type="PROSITE" id="PS50893"/>
    </source>
</evidence>
<dbReference type="Gene3D" id="3.40.50.300">
    <property type="entry name" value="P-loop containing nucleotide triphosphate hydrolases"/>
    <property type="match status" value="1"/>
</dbReference>
<dbReference type="Pfam" id="PF00005">
    <property type="entry name" value="ABC_tran"/>
    <property type="match status" value="1"/>
</dbReference>
<dbReference type="PANTHER" id="PTHR42788">
    <property type="entry name" value="TAURINE IMPORT ATP-BINDING PROTEIN-RELATED"/>
    <property type="match status" value="1"/>
</dbReference>
<accession>A0A6S6TNV6</accession>
<dbReference type="SUPFAM" id="SSF52540">
    <property type="entry name" value="P-loop containing nucleoside triphosphate hydrolases"/>
    <property type="match status" value="1"/>
</dbReference>
<evidence type="ECO:0000256" key="2">
    <source>
        <dbReference type="ARBA" id="ARBA00022448"/>
    </source>
</evidence>
<keyword evidence="3" id="KW-0547">Nucleotide-binding</keyword>
<keyword evidence="4" id="KW-0067">ATP-binding</keyword>
<sequence length="276" mass="30616">MNMLAVEIDKKSYPNGTCAIDGLKFSAQQGEFVAIVGPSGSGKTTLLNIVAGIDQQVEGNIVLNGQSQLPVASTTKPTTKYQAADIGFMFQESRLMPWLTVKQNIQMVMDKEQGVETPYLSQLLEQVGLAEFADNYPKQLSGGMKRRASLVRAFINRPPLLLMDEPFQSLDEPTANTLRQILLVLWKETRPTVLFVTHTLREALALADRVIFLSDRPSRVIMEYRVDIPRPRKLEDDAINDLHARLLNEYPQLLSGSLAGSPSDSAQASTETEIKI</sequence>
<protein>
    <submittedName>
        <fullName evidence="6">ABC transporter</fullName>
    </submittedName>
</protein>
<dbReference type="GO" id="GO:0005524">
    <property type="term" value="F:ATP binding"/>
    <property type="evidence" value="ECO:0007669"/>
    <property type="project" value="UniProtKB-KW"/>
</dbReference>
<name>A0A6S6TNV6_9GAMM</name>
<evidence type="ECO:0000256" key="1">
    <source>
        <dbReference type="ARBA" id="ARBA00005417"/>
    </source>
</evidence>
<feature type="domain" description="ABC transporter" evidence="5">
    <location>
        <begin position="3"/>
        <end position="240"/>
    </location>
</feature>
<proteinExistence type="inferred from homology"/>
<dbReference type="AlphaFoldDB" id="A0A6S6TNV6"/>
<dbReference type="InterPro" id="IPR050166">
    <property type="entry name" value="ABC_transporter_ATP-bind"/>
</dbReference>
<keyword evidence="2" id="KW-0813">Transport</keyword>
<evidence type="ECO:0000313" key="6">
    <source>
        <dbReference type="EMBL" id="CAA6824491.1"/>
    </source>
</evidence>
<dbReference type="InterPro" id="IPR003439">
    <property type="entry name" value="ABC_transporter-like_ATP-bd"/>
</dbReference>
<gene>
    <name evidence="6" type="ORF">HELGO_WM22497</name>
</gene>
<dbReference type="PROSITE" id="PS50893">
    <property type="entry name" value="ABC_TRANSPORTER_2"/>
    <property type="match status" value="1"/>
</dbReference>
<dbReference type="PANTHER" id="PTHR42788:SF19">
    <property type="entry name" value="ALIPHATIC SULFONATES IMPORT ATP-BINDING PROTEIN SSUB 2"/>
    <property type="match status" value="1"/>
</dbReference>
<dbReference type="PROSITE" id="PS00211">
    <property type="entry name" value="ABC_TRANSPORTER_1"/>
    <property type="match status" value="1"/>
</dbReference>
<evidence type="ECO:0000256" key="4">
    <source>
        <dbReference type="ARBA" id="ARBA00022840"/>
    </source>
</evidence>
<dbReference type="EMBL" id="CACVAY010000119">
    <property type="protein sequence ID" value="CAA6824491.1"/>
    <property type="molecule type" value="Genomic_DNA"/>
</dbReference>
<evidence type="ECO:0000256" key="3">
    <source>
        <dbReference type="ARBA" id="ARBA00022741"/>
    </source>
</evidence>
<dbReference type="GO" id="GO:0016887">
    <property type="term" value="F:ATP hydrolysis activity"/>
    <property type="evidence" value="ECO:0007669"/>
    <property type="project" value="InterPro"/>
</dbReference>
<dbReference type="InterPro" id="IPR027417">
    <property type="entry name" value="P-loop_NTPase"/>
</dbReference>
<reference evidence="6" key="1">
    <citation type="submission" date="2020-01" db="EMBL/GenBank/DDBJ databases">
        <authorList>
            <person name="Meier V. D."/>
            <person name="Meier V D."/>
        </authorList>
    </citation>
    <scope>NUCLEOTIDE SEQUENCE</scope>
    <source>
        <strain evidence="6">HLG_WM_MAG_07</strain>
    </source>
</reference>